<dbReference type="GO" id="GO:0009408">
    <property type="term" value="P:response to heat"/>
    <property type="evidence" value="ECO:0007669"/>
    <property type="project" value="InterPro"/>
</dbReference>
<dbReference type="Gene3D" id="1.10.287.110">
    <property type="entry name" value="DnaJ domain"/>
    <property type="match status" value="1"/>
</dbReference>
<evidence type="ECO:0000256" key="3">
    <source>
        <dbReference type="ARBA" id="ARBA00022771"/>
    </source>
</evidence>
<evidence type="ECO:0000313" key="8">
    <source>
        <dbReference type="EMBL" id="MBI4251180.1"/>
    </source>
</evidence>
<dbReference type="GO" id="GO:0042026">
    <property type="term" value="P:protein refolding"/>
    <property type="evidence" value="ECO:0007669"/>
    <property type="project" value="TreeGrafter"/>
</dbReference>
<gene>
    <name evidence="6" type="primary">dnaJ</name>
    <name evidence="8" type="ORF">HY618_01870</name>
</gene>
<evidence type="ECO:0000256" key="5">
    <source>
        <dbReference type="ARBA" id="ARBA00023186"/>
    </source>
</evidence>
<dbReference type="FunFam" id="2.60.260.20:FF:000013">
    <property type="entry name" value="DnaJ subfamily B member 11"/>
    <property type="match status" value="1"/>
</dbReference>
<dbReference type="Gene3D" id="2.60.260.20">
    <property type="entry name" value="Urease metallochaperone UreE, N-terminal domain"/>
    <property type="match status" value="2"/>
</dbReference>
<protein>
    <recommendedName>
        <fullName evidence="6">Chaperone protein DnaJ</fullName>
    </recommendedName>
</protein>
<evidence type="ECO:0000256" key="2">
    <source>
        <dbReference type="ARBA" id="ARBA00022737"/>
    </source>
</evidence>
<dbReference type="InterPro" id="IPR018253">
    <property type="entry name" value="DnaJ_domain_CS"/>
</dbReference>
<dbReference type="PRINTS" id="PR00625">
    <property type="entry name" value="JDOMAIN"/>
</dbReference>
<dbReference type="SUPFAM" id="SSF49493">
    <property type="entry name" value="HSP40/DnaJ peptide-binding domain"/>
    <property type="match status" value="2"/>
</dbReference>
<dbReference type="InterPro" id="IPR008971">
    <property type="entry name" value="HSP40/DnaJ_pept-bd"/>
</dbReference>
<dbReference type="PROSITE" id="PS50076">
    <property type="entry name" value="DNAJ_2"/>
    <property type="match status" value="1"/>
</dbReference>
<dbReference type="PANTHER" id="PTHR43096">
    <property type="entry name" value="DNAJ HOMOLOG 1, MITOCHONDRIAL-RELATED"/>
    <property type="match status" value="1"/>
</dbReference>
<keyword evidence="6" id="KW-0963">Cytoplasm</keyword>
<dbReference type="CDD" id="cd06257">
    <property type="entry name" value="DnaJ"/>
    <property type="match status" value="1"/>
</dbReference>
<dbReference type="FunFam" id="2.60.260.20:FF:000009">
    <property type="entry name" value="Putative Mitochondrial DnaJ chaperone"/>
    <property type="match status" value="1"/>
</dbReference>
<name>A0A932ZV74_UNCTE</name>
<keyword evidence="6" id="KW-0235">DNA replication</keyword>
<evidence type="ECO:0000256" key="6">
    <source>
        <dbReference type="HAMAP-Rule" id="MF_01152"/>
    </source>
</evidence>
<dbReference type="HAMAP" id="MF_01152">
    <property type="entry name" value="DnaJ"/>
    <property type="match status" value="1"/>
</dbReference>
<dbReference type="SUPFAM" id="SSF46565">
    <property type="entry name" value="Chaperone J-domain"/>
    <property type="match status" value="1"/>
</dbReference>
<organism evidence="8 9">
    <name type="scientific">Tectimicrobiota bacterium</name>
    <dbReference type="NCBI Taxonomy" id="2528274"/>
    <lineage>
        <taxon>Bacteria</taxon>
        <taxon>Pseudomonadati</taxon>
        <taxon>Nitrospinota/Tectimicrobiota group</taxon>
        <taxon>Candidatus Tectimicrobiota</taxon>
    </lineage>
</organism>
<dbReference type="SMART" id="SM00271">
    <property type="entry name" value="DnaJ"/>
    <property type="match status" value="1"/>
</dbReference>
<dbReference type="GO" id="GO:0051082">
    <property type="term" value="F:unfolded protein binding"/>
    <property type="evidence" value="ECO:0007669"/>
    <property type="project" value="UniProtKB-UniRule"/>
</dbReference>
<keyword evidence="3" id="KW-0863">Zinc-finger</keyword>
<dbReference type="Pfam" id="PF00226">
    <property type="entry name" value="DnaJ"/>
    <property type="match status" value="1"/>
</dbReference>
<comment type="caution">
    <text evidence="6">Lacks conserved residue(s) required for the propagation of feature annotation.</text>
</comment>
<dbReference type="InterPro" id="IPR001623">
    <property type="entry name" value="DnaJ_domain"/>
</dbReference>
<dbReference type="GO" id="GO:0008270">
    <property type="term" value="F:zinc ion binding"/>
    <property type="evidence" value="ECO:0007669"/>
    <property type="project" value="UniProtKB-KW"/>
</dbReference>
<dbReference type="InterPro" id="IPR036869">
    <property type="entry name" value="J_dom_sf"/>
</dbReference>
<comment type="subunit">
    <text evidence="6">Homodimer.</text>
</comment>
<feature type="domain" description="J" evidence="7">
    <location>
        <begin position="5"/>
        <end position="70"/>
    </location>
</feature>
<sequence>MAKRDYYEVLGVGRNAGEDEVKRAFKRLARRHHPDLNPGDKQAEERFKEIGEAYAVLSDPAKRRQYDAMGHAAFAGGSPWGERGAPPSVEDILREFGLGDIFGGIFGGGGGHRTRFWEGGAPGPTKGADINYSMEIGFDDALRGLTSTITIPRTARENGSVRRTTERIQVKIPAGVESGSRVRLAGKGDPSPDGGPPGDLFITTKVRPHLFFDRKGDNLYLELPVTLGEALLGTRVEIHTYEGTAKVTIPPGAQNGRKFRLAGKGAPHLKGGGMGDLYVTVRVLLPDRLDEESKELIREFERRNPMRPRTPMTGVSM</sequence>
<comment type="domain">
    <text evidence="6">The J domain is necessary and sufficient to stimulate DnaK ATPase activity. Zinc center 1 plays an important role in the autonomous, DnaK-independent chaperone activity of DnaJ. Zinc center 2 is essential for interaction with DnaK and for DnaJ activity.</text>
</comment>
<evidence type="ECO:0000256" key="1">
    <source>
        <dbReference type="ARBA" id="ARBA00022723"/>
    </source>
</evidence>
<dbReference type="PANTHER" id="PTHR43096:SF52">
    <property type="entry name" value="DNAJ HOMOLOG 1, MITOCHONDRIAL-RELATED"/>
    <property type="match status" value="1"/>
</dbReference>
<keyword evidence="6" id="KW-0346">Stress response</keyword>
<keyword evidence="2 6" id="KW-0677">Repeat</keyword>
<keyword evidence="1" id="KW-0479">Metal-binding</keyword>
<keyword evidence="4" id="KW-0862">Zinc</keyword>
<dbReference type="InterPro" id="IPR012724">
    <property type="entry name" value="DnaJ"/>
</dbReference>
<dbReference type="EMBL" id="JACQRX010000080">
    <property type="protein sequence ID" value="MBI4251180.1"/>
    <property type="molecule type" value="Genomic_DNA"/>
</dbReference>
<keyword evidence="5 6" id="KW-0143">Chaperone</keyword>
<dbReference type="Pfam" id="PF01556">
    <property type="entry name" value="DnaJ_C"/>
    <property type="match status" value="1"/>
</dbReference>
<reference evidence="8" key="1">
    <citation type="submission" date="2020-07" db="EMBL/GenBank/DDBJ databases">
        <title>Huge and variable diversity of episymbiotic CPR bacteria and DPANN archaea in groundwater ecosystems.</title>
        <authorList>
            <person name="He C.Y."/>
            <person name="Keren R."/>
            <person name="Whittaker M."/>
            <person name="Farag I.F."/>
            <person name="Doudna J."/>
            <person name="Cate J.H.D."/>
            <person name="Banfield J.F."/>
        </authorList>
    </citation>
    <scope>NUCLEOTIDE SEQUENCE</scope>
    <source>
        <strain evidence="8">NC_groundwater_1370_Ag_S-0.2um_69_93</strain>
    </source>
</reference>
<accession>A0A932ZV74</accession>
<dbReference type="GO" id="GO:0006260">
    <property type="term" value="P:DNA replication"/>
    <property type="evidence" value="ECO:0007669"/>
    <property type="project" value="UniProtKB-KW"/>
</dbReference>
<comment type="subcellular location">
    <subcellularLocation>
        <location evidence="6">Cytoplasm</location>
    </subcellularLocation>
</comment>
<evidence type="ECO:0000259" key="7">
    <source>
        <dbReference type="PROSITE" id="PS50076"/>
    </source>
</evidence>
<comment type="similarity">
    <text evidence="6">Belongs to the DnaJ family.</text>
</comment>
<comment type="function">
    <text evidence="6">Participates actively in the response to hyperosmotic and heat shock by preventing the aggregation of stress-denatured proteins and by disaggregating proteins, also in an autonomous, DnaK-independent fashion. Unfolded proteins bind initially to DnaJ; upon interaction with the DnaJ-bound protein, DnaK hydrolyzes its bound ATP, resulting in the formation of a stable complex. GrpE releases ADP from DnaK; ATP binding to DnaK triggers the release of the substrate protein, thus completing the reaction cycle. Several rounds of ATP-dependent interactions between DnaJ, DnaK and GrpE are required for fully efficient folding. Also involved, together with DnaK and GrpE, in the DNA replication of plasmids through activation of initiation proteins.</text>
</comment>
<dbReference type="Proteomes" id="UP000752292">
    <property type="component" value="Unassembled WGS sequence"/>
</dbReference>
<dbReference type="CDD" id="cd10747">
    <property type="entry name" value="DnaJ_C"/>
    <property type="match status" value="1"/>
</dbReference>
<dbReference type="AlphaFoldDB" id="A0A932ZV74"/>
<evidence type="ECO:0000256" key="4">
    <source>
        <dbReference type="ARBA" id="ARBA00022833"/>
    </source>
</evidence>
<dbReference type="PROSITE" id="PS00636">
    <property type="entry name" value="DNAJ_1"/>
    <property type="match status" value="1"/>
</dbReference>
<dbReference type="InterPro" id="IPR002939">
    <property type="entry name" value="DnaJ_C"/>
</dbReference>
<evidence type="ECO:0000313" key="9">
    <source>
        <dbReference type="Proteomes" id="UP000752292"/>
    </source>
</evidence>
<dbReference type="GO" id="GO:0005737">
    <property type="term" value="C:cytoplasm"/>
    <property type="evidence" value="ECO:0007669"/>
    <property type="project" value="UniProtKB-SubCell"/>
</dbReference>
<comment type="caution">
    <text evidence="8">The sequence shown here is derived from an EMBL/GenBank/DDBJ whole genome shotgun (WGS) entry which is preliminary data.</text>
</comment>
<dbReference type="GO" id="GO:0005524">
    <property type="term" value="F:ATP binding"/>
    <property type="evidence" value="ECO:0007669"/>
    <property type="project" value="InterPro"/>
</dbReference>
<proteinExistence type="inferred from homology"/>